<dbReference type="InterPro" id="IPR002466">
    <property type="entry name" value="A_deamin"/>
</dbReference>
<dbReference type="EMBL" id="JAIVEX010000004">
    <property type="protein sequence ID" value="MDB0521798.1"/>
    <property type="molecule type" value="Genomic_DNA"/>
</dbReference>
<accession>A0AAE3NG69</accession>
<dbReference type="SUPFAM" id="SSF48439">
    <property type="entry name" value="Protein prenylyltransferase"/>
    <property type="match status" value="1"/>
</dbReference>
<dbReference type="PANTHER" id="PTHR45588:SF1">
    <property type="entry name" value="WW DOMAIN-CONTAINING PROTEIN"/>
    <property type="match status" value="1"/>
</dbReference>
<keyword evidence="1" id="KW-0732">Signal</keyword>
<dbReference type="RefSeq" id="WP_184851434.1">
    <property type="nucleotide sequence ID" value="NZ_JABZEH010000002.1"/>
</dbReference>
<dbReference type="AlphaFoldDB" id="A0AAE3NG69"/>
<proteinExistence type="predicted"/>
<dbReference type="Proteomes" id="UP001143674">
    <property type="component" value="Unassembled WGS sequence"/>
</dbReference>
<dbReference type="GO" id="GO:0004000">
    <property type="term" value="F:adenosine deaminase activity"/>
    <property type="evidence" value="ECO:0007669"/>
    <property type="project" value="InterPro"/>
</dbReference>
<sequence>MHSRHLVGLVVSALTMGAAFALADEHDEHEHHASADQLGTVTFPTSCSPKVQPLFERGVAMLHSFWFTEAGKTFHSVIEQDPGCAMAYWGLAVNLLGNSLAGAPSMHEAQAASAALAKARSIGAKTQRERDWIGAISAYYQDYESVPVATRLQAYADAMQRMTQRYPDDDEVWIYYALALQAAAPVSDRTYANQRKSAAILEKLFAKNPQHPGAAHYLIHAYDYPPLAALGLVAAGKYASIAPAAPHARHMPSHIYTMLGLWPESIQSNLAALEVQPNYYHALDFAVYAYLQLAQDTHARALIEQGMATATRNPPTLNGNRNAVAAMPARYAVERADWKAAAALTVTSNNWAYADSITRFARGLGMARSGDMTGAKQEIEALRLLRQALEQSKEPYWVARTEEEITAVSAWIAQQEGNRTRAEQLMRTAADGEDASIKNVAMENRLVPMRELLGDLLVEQGRSGAALQEYEAALREYPNRFRGLYGAAHAAALSGQRDQAAEYFERLLVLTRNADSTRPEIAAAKAYLAAD</sequence>
<dbReference type="SUPFAM" id="SSF48452">
    <property type="entry name" value="TPR-like"/>
    <property type="match status" value="1"/>
</dbReference>
<evidence type="ECO:0000313" key="3">
    <source>
        <dbReference type="EMBL" id="MDB0521798.1"/>
    </source>
</evidence>
<evidence type="ECO:0000313" key="4">
    <source>
        <dbReference type="Proteomes" id="UP001143674"/>
    </source>
</evidence>
<protein>
    <recommendedName>
        <fullName evidence="2">A to I editase domain-containing protein</fullName>
    </recommendedName>
</protein>
<dbReference type="InterPro" id="IPR011990">
    <property type="entry name" value="TPR-like_helical_dom_sf"/>
</dbReference>
<dbReference type="PANTHER" id="PTHR45588">
    <property type="entry name" value="TPR DOMAIN-CONTAINING PROTEIN"/>
    <property type="match status" value="1"/>
</dbReference>
<feature type="chain" id="PRO_5042200701" description="A to I editase domain-containing protein" evidence="1">
    <location>
        <begin position="24"/>
        <end position="531"/>
    </location>
</feature>
<name>A0AAE3NG69_RALSL</name>
<feature type="domain" description="A to I editase" evidence="2">
    <location>
        <begin position="265"/>
        <end position="389"/>
    </location>
</feature>
<evidence type="ECO:0000259" key="2">
    <source>
        <dbReference type="PROSITE" id="PS50141"/>
    </source>
</evidence>
<gene>
    <name evidence="3" type="ORF">LBW55_09250</name>
</gene>
<reference evidence="3" key="1">
    <citation type="submission" date="2021-09" db="EMBL/GenBank/DDBJ databases">
        <title>Genomic analysis of Ralstonia spp.</title>
        <authorList>
            <person name="Aburjaile F."/>
            <person name="Ariute J.C."/>
            <person name="Pais A.K.L."/>
            <person name="Albuquerque G.M.R."/>
            <person name="Silva A.M.F."/>
            <person name="Brenig B."/>
            <person name="Azevedo V."/>
            <person name="Matiuzzi M."/>
            <person name="Ramos R."/>
            <person name="Goes-Neto A."/>
            <person name="Soares S."/>
            <person name="Iseppon A.M.B."/>
            <person name="Souza E."/>
            <person name="Gama M."/>
        </authorList>
    </citation>
    <scope>NUCLEOTIDE SEQUENCE</scope>
    <source>
        <strain evidence="3">B4</strain>
    </source>
</reference>
<dbReference type="Gene3D" id="1.25.40.10">
    <property type="entry name" value="Tetratricopeptide repeat domain"/>
    <property type="match status" value="2"/>
</dbReference>
<feature type="signal peptide" evidence="1">
    <location>
        <begin position="1"/>
        <end position="23"/>
    </location>
</feature>
<comment type="caution">
    <text evidence="3">The sequence shown here is derived from an EMBL/GenBank/DDBJ whole genome shotgun (WGS) entry which is preliminary data.</text>
</comment>
<organism evidence="3 4">
    <name type="scientific">Ralstonia solanacearum</name>
    <name type="common">Pseudomonas solanacearum</name>
    <dbReference type="NCBI Taxonomy" id="305"/>
    <lineage>
        <taxon>Bacteria</taxon>
        <taxon>Pseudomonadati</taxon>
        <taxon>Pseudomonadota</taxon>
        <taxon>Betaproteobacteria</taxon>
        <taxon>Burkholderiales</taxon>
        <taxon>Burkholderiaceae</taxon>
        <taxon>Ralstonia</taxon>
        <taxon>Ralstonia solanacearum species complex</taxon>
    </lineage>
</organism>
<evidence type="ECO:0000256" key="1">
    <source>
        <dbReference type="SAM" id="SignalP"/>
    </source>
</evidence>
<dbReference type="GO" id="GO:0003723">
    <property type="term" value="F:RNA binding"/>
    <property type="evidence" value="ECO:0007669"/>
    <property type="project" value="InterPro"/>
</dbReference>
<dbReference type="PROSITE" id="PS50141">
    <property type="entry name" value="A_DEAMIN_EDITASE"/>
    <property type="match status" value="1"/>
</dbReference>
<dbReference type="GO" id="GO:0006396">
    <property type="term" value="P:RNA processing"/>
    <property type="evidence" value="ECO:0007669"/>
    <property type="project" value="InterPro"/>
</dbReference>